<evidence type="ECO:0000313" key="3">
    <source>
        <dbReference type="Proteomes" id="UP001369736"/>
    </source>
</evidence>
<dbReference type="PANTHER" id="PTHR43130:SF2">
    <property type="entry name" value="DJ-1_PFPI DOMAIN-CONTAINING PROTEIN"/>
    <property type="match status" value="1"/>
</dbReference>
<dbReference type="Proteomes" id="UP001369736">
    <property type="component" value="Unassembled WGS sequence"/>
</dbReference>
<reference evidence="2 3" key="1">
    <citation type="submission" date="2024-03" db="EMBL/GenBank/DDBJ databases">
        <title>Actinomycetospora sp. OC33-EN07, a novel actinomycete isolated from wild orchid (Aerides multiflora).</title>
        <authorList>
            <person name="Suriyachadkun C."/>
        </authorList>
    </citation>
    <scope>NUCLEOTIDE SEQUENCE [LARGE SCALE GENOMIC DNA]</scope>
    <source>
        <strain evidence="2 3">OC33-EN07</strain>
    </source>
</reference>
<dbReference type="InterPro" id="IPR002818">
    <property type="entry name" value="DJ-1/PfpI"/>
</dbReference>
<gene>
    <name evidence="2" type="ORF">WCD58_05885</name>
</gene>
<organism evidence="2 3">
    <name type="scientific">Actinomycetospora flava</name>
    <dbReference type="NCBI Taxonomy" id="3129232"/>
    <lineage>
        <taxon>Bacteria</taxon>
        <taxon>Bacillati</taxon>
        <taxon>Actinomycetota</taxon>
        <taxon>Actinomycetes</taxon>
        <taxon>Pseudonocardiales</taxon>
        <taxon>Pseudonocardiaceae</taxon>
        <taxon>Actinomycetospora</taxon>
    </lineage>
</organism>
<dbReference type="Pfam" id="PF01965">
    <property type="entry name" value="DJ-1_PfpI"/>
    <property type="match status" value="1"/>
</dbReference>
<proteinExistence type="predicted"/>
<dbReference type="PANTHER" id="PTHR43130">
    <property type="entry name" value="ARAC-FAMILY TRANSCRIPTIONAL REGULATOR"/>
    <property type="match status" value="1"/>
</dbReference>
<dbReference type="InterPro" id="IPR052158">
    <property type="entry name" value="INH-QAR"/>
</dbReference>
<protein>
    <submittedName>
        <fullName evidence="2">DJ-1/PfpI family protein</fullName>
    </submittedName>
</protein>
<name>A0ABU8LZX4_9PSEU</name>
<dbReference type="EMBL" id="JBBEGM010000001">
    <property type="protein sequence ID" value="MEJ2860675.1"/>
    <property type="molecule type" value="Genomic_DNA"/>
</dbReference>
<accession>A0ABU8LZX4</accession>
<comment type="caution">
    <text evidence="2">The sequence shown here is derived from an EMBL/GenBank/DDBJ whole genome shotgun (WGS) entry which is preliminary data.</text>
</comment>
<dbReference type="RefSeq" id="WP_337700446.1">
    <property type="nucleotide sequence ID" value="NZ_JBBEGM010000001.1"/>
</dbReference>
<keyword evidence="3" id="KW-1185">Reference proteome</keyword>
<sequence>MRVQIVLFDGFDPLDVLGPFEVFHAGGGFSGGAVTVELVSAEGPREVPSGLPAVSLTATATLDPAVADLVVVPGAAGSLSLDPAVEGSVAALLGRAGSGPLTPALRDAVGRAGTVVATVCGGSLLVAHAGLADRRPLVTHERGADLAGTAALPVDARVVDDGDLVSAGNITSGVDMALYLLEREIGPQVAHAVEGLMCHERRGTVWRATGAAVAVA</sequence>
<evidence type="ECO:0000313" key="2">
    <source>
        <dbReference type="EMBL" id="MEJ2860675.1"/>
    </source>
</evidence>
<dbReference type="InterPro" id="IPR029062">
    <property type="entry name" value="Class_I_gatase-like"/>
</dbReference>
<feature type="domain" description="DJ-1/PfpI" evidence="1">
    <location>
        <begin position="1"/>
        <end position="182"/>
    </location>
</feature>
<dbReference type="Gene3D" id="3.40.50.880">
    <property type="match status" value="1"/>
</dbReference>
<dbReference type="SUPFAM" id="SSF52317">
    <property type="entry name" value="Class I glutamine amidotransferase-like"/>
    <property type="match status" value="1"/>
</dbReference>
<evidence type="ECO:0000259" key="1">
    <source>
        <dbReference type="Pfam" id="PF01965"/>
    </source>
</evidence>